<dbReference type="InterPro" id="IPR002575">
    <property type="entry name" value="Aminoglycoside_PTrfase"/>
</dbReference>
<protein>
    <submittedName>
        <fullName evidence="2">Phosphotransferase</fullName>
    </submittedName>
</protein>
<dbReference type="PANTHER" id="PTHR41283">
    <property type="entry name" value="AMINOGLYCOSIDE PHOSPHOTRANSFERASE"/>
    <property type="match status" value="1"/>
</dbReference>
<dbReference type="AlphaFoldDB" id="A0AAW9K3U3"/>
<dbReference type="GO" id="GO:0005524">
    <property type="term" value="F:ATP binding"/>
    <property type="evidence" value="ECO:0007669"/>
    <property type="project" value="InterPro"/>
</dbReference>
<dbReference type="PROSITE" id="PS50011">
    <property type="entry name" value="PROTEIN_KINASE_DOM"/>
    <property type="match status" value="1"/>
</dbReference>
<reference evidence="2" key="1">
    <citation type="submission" date="2023-08" db="EMBL/GenBank/DDBJ databases">
        <title>Genomic characterization of piscicolin 126 produced by Carnobacterium maltaromaticum CM22 strain isolated from salmon (Salmo salar).</title>
        <authorList>
            <person name="Gonzalez-Gragera E."/>
            <person name="Garcia-Lopez J.D."/>
            <person name="Teso-Perez C."/>
            <person name="Gimenez-Hernandez I."/>
            <person name="Peralta-Sanchez J.M."/>
            <person name="Valdivia E."/>
            <person name="Montalban-Lopez M."/>
            <person name="Martin-Platero A.M."/>
            <person name="Banos A."/>
            <person name="Martinez-Bueno M."/>
        </authorList>
    </citation>
    <scope>NUCLEOTIDE SEQUENCE</scope>
    <source>
        <strain evidence="2">CM22</strain>
    </source>
</reference>
<sequence>MNDVQIVEKILNSLDTDFQIEKKYLDNYTSKVYKIVNSNSENKIMKIFPDKYDYEREFEVIQALSDENLYEISFAGNWEGVYYIIRNYIEGNILSSSYLENHLNVCFKLGQLLAKFHSVEAPDFFKESLGDIYMKWSTKSLQYFSIEKQNLIRKIALNNTSTHSLTKITHMDFRLGNIIVDAKETVQVIDFESVKFTDPFLDFPKIRTELSKIGNNYWLEFAKGYDSLTDINILKQDNKHKIDFCEFLHGLGGLSFIHNSNRDTDDPFFIANRHIIESYLENYENE</sequence>
<dbReference type="EMBL" id="JAVBVO010000005">
    <property type="protein sequence ID" value="MDZ5760451.1"/>
    <property type="molecule type" value="Genomic_DNA"/>
</dbReference>
<dbReference type="Pfam" id="PF01636">
    <property type="entry name" value="APH"/>
    <property type="match status" value="1"/>
</dbReference>
<gene>
    <name evidence="2" type="ORF">RAK27_17560</name>
</gene>
<organism evidence="2 3">
    <name type="scientific">Carnobacterium maltaromaticum</name>
    <name type="common">Carnobacterium piscicola</name>
    <dbReference type="NCBI Taxonomy" id="2751"/>
    <lineage>
        <taxon>Bacteria</taxon>
        <taxon>Bacillati</taxon>
        <taxon>Bacillota</taxon>
        <taxon>Bacilli</taxon>
        <taxon>Lactobacillales</taxon>
        <taxon>Carnobacteriaceae</taxon>
        <taxon>Carnobacterium</taxon>
    </lineage>
</organism>
<feature type="domain" description="Protein kinase" evidence="1">
    <location>
        <begin position="18"/>
        <end position="286"/>
    </location>
</feature>
<dbReference type="InterPro" id="IPR011009">
    <property type="entry name" value="Kinase-like_dom_sf"/>
</dbReference>
<dbReference type="SUPFAM" id="SSF56112">
    <property type="entry name" value="Protein kinase-like (PK-like)"/>
    <property type="match status" value="1"/>
</dbReference>
<dbReference type="PANTHER" id="PTHR41283:SF1">
    <property type="entry name" value="AMINOGLYCOSIDE PHOSPHOTRANSFERASE DOMAIN-CONTAINING PROTEIN"/>
    <property type="match status" value="1"/>
</dbReference>
<name>A0AAW9K3U3_CARML</name>
<comment type="caution">
    <text evidence="2">The sequence shown here is derived from an EMBL/GenBank/DDBJ whole genome shotgun (WGS) entry which is preliminary data.</text>
</comment>
<evidence type="ECO:0000313" key="3">
    <source>
        <dbReference type="Proteomes" id="UP001290462"/>
    </source>
</evidence>
<dbReference type="Proteomes" id="UP001290462">
    <property type="component" value="Unassembled WGS sequence"/>
</dbReference>
<proteinExistence type="predicted"/>
<accession>A0AAW9K3U3</accession>
<dbReference type="Gene3D" id="3.90.1200.10">
    <property type="match status" value="1"/>
</dbReference>
<dbReference type="InterPro" id="IPR000719">
    <property type="entry name" value="Prot_kinase_dom"/>
</dbReference>
<dbReference type="GO" id="GO:0004672">
    <property type="term" value="F:protein kinase activity"/>
    <property type="evidence" value="ECO:0007669"/>
    <property type="project" value="InterPro"/>
</dbReference>
<evidence type="ECO:0000259" key="1">
    <source>
        <dbReference type="PROSITE" id="PS50011"/>
    </source>
</evidence>
<evidence type="ECO:0000313" key="2">
    <source>
        <dbReference type="EMBL" id="MDZ5760451.1"/>
    </source>
</evidence>
<dbReference type="RefSeq" id="WP_057000358.1">
    <property type="nucleotide sequence ID" value="NZ_CBCPIB010000002.1"/>
</dbReference>